<dbReference type="EMBL" id="CABFMQ020000001">
    <property type="protein sequence ID" value="VTZ48179.1"/>
    <property type="molecule type" value="Genomic_DNA"/>
</dbReference>
<dbReference type="AlphaFoldDB" id="A0A4U8Z2K4"/>
<dbReference type="Pfam" id="PF07869">
    <property type="entry name" value="DUF1656"/>
    <property type="match status" value="1"/>
</dbReference>
<evidence type="ECO:0000313" key="8">
    <source>
        <dbReference type="Proteomes" id="UP000294360"/>
    </source>
</evidence>
<evidence type="ECO:0000256" key="5">
    <source>
        <dbReference type="SAM" id="Phobius"/>
    </source>
</evidence>
<dbReference type="InterPro" id="IPR012451">
    <property type="entry name" value="DUF1656"/>
</dbReference>
<evidence type="ECO:0000313" key="7">
    <source>
        <dbReference type="EMBL" id="VTZ48179.1"/>
    </source>
</evidence>
<evidence type="ECO:0008006" key="10">
    <source>
        <dbReference type="Google" id="ProtNLM"/>
    </source>
</evidence>
<name>A0A4U8Z2K4_METTU</name>
<evidence type="ECO:0000313" key="6">
    <source>
        <dbReference type="EMBL" id="VFU09565.1"/>
    </source>
</evidence>
<proteinExistence type="predicted"/>
<feature type="transmembrane region" description="Helical" evidence="5">
    <location>
        <begin position="47"/>
        <end position="68"/>
    </location>
</feature>
<sequence length="69" mass="7602">MTQEIDVYGVFIPALLVWMACAFALSASLRRLFAALGFYKLIWHPPLFDLSLFVASLGCVVFILPGIAP</sequence>
<accession>A0A4U8Z2K4</accession>
<feature type="transmembrane region" description="Helical" evidence="5">
    <location>
        <begin position="7"/>
        <end position="27"/>
    </location>
</feature>
<evidence type="ECO:0000256" key="2">
    <source>
        <dbReference type="ARBA" id="ARBA00022692"/>
    </source>
</evidence>
<reference evidence="7 9" key="2">
    <citation type="submission" date="2019-05" db="EMBL/GenBank/DDBJ databases">
        <authorList>
            <person name="Farhan Ul Haque M."/>
        </authorList>
    </citation>
    <scope>NUCLEOTIDE SEQUENCE [LARGE SCALE GENOMIC DNA]</scope>
    <source>
        <strain evidence="7">2</strain>
    </source>
</reference>
<dbReference type="OrthoDB" id="7021192at2"/>
<dbReference type="Proteomes" id="UP000294360">
    <property type="component" value="Chromosome"/>
</dbReference>
<reference evidence="6 8" key="1">
    <citation type="submission" date="2019-03" db="EMBL/GenBank/DDBJ databases">
        <authorList>
            <person name="Kox A.R. M."/>
        </authorList>
    </citation>
    <scope>NUCLEOTIDE SEQUENCE [LARGE SCALE GENOMIC DNA]</scope>
    <source>
        <strain evidence="6">MTUNDRAET4 annotated genome</strain>
    </source>
</reference>
<keyword evidence="1" id="KW-1003">Cell membrane</keyword>
<keyword evidence="4 5" id="KW-0472">Membrane</keyword>
<evidence type="ECO:0000256" key="3">
    <source>
        <dbReference type="ARBA" id="ARBA00022989"/>
    </source>
</evidence>
<dbReference type="RefSeq" id="WP_134489968.1">
    <property type="nucleotide sequence ID" value="NZ_CABFMQ020000001.1"/>
</dbReference>
<keyword evidence="9" id="KW-1185">Reference proteome</keyword>
<evidence type="ECO:0000256" key="4">
    <source>
        <dbReference type="ARBA" id="ARBA00023136"/>
    </source>
</evidence>
<dbReference type="Proteomes" id="UP000485880">
    <property type="component" value="Unassembled WGS sequence"/>
</dbReference>
<dbReference type="KEGG" id="mtun:MTUNDRAET4_2678"/>
<dbReference type="EMBL" id="LR536450">
    <property type="protein sequence ID" value="VFU09565.1"/>
    <property type="molecule type" value="Genomic_DNA"/>
</dbReference>
<organism evidence="6 8">
    <name type="scientific">Methylocella tundrae</name>
    <dbReference type="NCBI Taxonomy" id="227605"/>
    <lineage>
        <taxon>Bacteria</taxon>
        <taxon>Pseudomonadati</taxon>
        <taxon>Pseudomonadota</taxon>
        <taxon>Alphaproteobacteria</taxon>
        <taxon>Hyphomicrobiales</taxon>
        <taxon>Beijerinckiaceae</taxon>
        <taxon>Methylocella</taxon>
    </lineage>
</organism>
<evidence type="ECO:0000313" key="9">
    <source>
        <dbReference type="Proteomes" id="UP000485880"/>
    </source>
</evidence>
<keyword evidence="2 5" id="KW-0812">Transmembrane</keyword>
<gene>
    <name evidence="7" type="ORF">MPC4_10129</name>
    <name evidence="6" type="ORF">MTUNDRAET4_2678</name>
</gene>
<evidence type="ECO:0000256" key="1">
    <source>
        <dbReference type="ARBA" id="ARBA00022475"/>
    </source>
</evidence>
<keyword evidence="3 5" id="KW-1133">Transmembrane helix</keyword>
<protein>
    <recommendedName>
        <fullName evidence="10">Protein AaeX</fullName>
    </recommendedName>
</protein>